<organism evidence="1 2">
    <name type="scientific">Leptolyngbya boryana NIES-2135</name>
    <dbReference type="NCBI Taxonomy" id="1973484"/>
    <lineage>
        <taxon>Bacteria</taxon>
        <taxon>Bacillati</taxon>
        <taxon>Cyanobacteriota</taxon>
        <taxon>Cyanophyceae</taxon>
        <taxon>Leptolyngbyales</taxon>
        <taxon>Leptolyngbyaceae</taxon>
        <taxon>Leptolyngbya group</taxon>
        <taxon>Leptolyngbya</taxon>
    </lineage>
</organism>
<keyword evidence="2" id="KW-1185">Reference proteome</keyword>
<proteinExistence type="predicted"/>
<accession>A0A1Z4JNY1</accession>
<dbReference type="AlphaFoldDB" id="A0A1Z4JNY1"/>
<evidence type="ECO:0000313" key="2">
    <source>
        <dbReference type="Proteomes" id="UP000217895"/>
    </source>
</evidence>
<dbReference type="Proteomes" id="UP000217895">
    <property type="component" value="Chromosome"/>
</dbReference>
<dbReference type="EMBL" id="AP018203">
    <property type="protein sequence ID" value="BAY58475.1"/>
    <property type="molecule type" value="Genomic_DNA"/>
</dbReference>
<name>A0A1Z4JNY1_LEPBY</name>
<protein>
    <submittedName>
        <fullName evidence="1">Uncharacterized protein</fullName>
    </submittedName>
</protein>
<sequence length="78" mass="8852">MLPHLRQIAPEPTQVQVKKRLAEILRGYVRGAVPSQRYAVLKEAKQYAIANNLELPVWVQPELSRAAQNLLKGFTELC</sequence>
<gene>
    <name evidence="1" type="ORF">NIES2135_53480</name>
</gene>
<reference evidence="1 2" key="1">
    <citation type="submission" date="2017-06" db="EMBL/GenBank/DDBJ databases">
        <title>Genome sequencing of cyanobaciteial culture collection at National Institute for Environmental Studies (NIES).</title>
        <authorList>
            <person name="Hirose Y."/>
            <person name="Shimura Y."/>
            <person name="Fujisawa T."/>
            <person name="Nakamura Y."/>
            <person name="Kawachi M."/>
        </authorList>
    </citation>
    <scope>NUCLEOTIDE SEQUENCE [LARGE SCALE GENOMIC DNA]</scope>
    <source>
        <strain evidence="1 2">NIES-2135</strain>
    </source>
</reference>
<evidence type="ECO:0000313" key="1">
    <source>
        <dbReference type="EMBL" id="BAY58475.1"/>
    </source>
</evidence>